<name>A0A8C3VLI7_CATUS</name>
<accession>A0A8C3VLI7</accession>
<reference evidence="1" key="2">
    <citation type="submission" date="2025-08" db="UniProtKB">
        <authorList>
            <consortium name="Ensembl"/>
        </authorList>
    </citation>
    <scope>IDENTIFICATION</scope>
</reference>
<proteinExistence type="predicted"/>
<dbReference type="Proteomes" id="UP000694563">
    <property type="component" value="Chromosome 18"/>
</dbReference>
<dbReference type="Ensembl" id="ENSCUST00005028924.1">
    <property type="protein sequence ID" value="ENSCUSP00005027948.1"/>
    <property type="gene ID" value="ENSCUSG00005017166.1"/>
</dbReference>
<organism evidence="1 2">
    <name type="scientific">Catharus ustulatus</name>
    <name type="common">Russet-backed thrush</name>
    <name type="synonym">Hylocichla ustulatus</name>
    <dbReference type="NCBI Taxonomy" id="91951"/>
    <lineage>
        <taxon>Eukaryota</taxon>
        <taxon>Metazoa</taxon>
        <taxon>Chordata</taxon>
        <taxon>Craniata</taxon>
        <taxon>Vertebrata</taxon>
        <taxon>Euteleostomi</taxon>
        <taxon>Archelosauria</taxon>
        <taxon>Archosauria</taxon>
        <taxon>Dinosauria</taxon>
        <taxon>Saurischia</taxon>
        <taxon>Theropoda</taxon>
        <taxon>Coelurosauria</taxon>
        <taxon>Aves</taxon>
        <taxon>Neognathae</taxon>
        <taxon>Neoaves</taxon>
        <taxon>Telluraves</taxon>
        <taxon>Australaves</taxon>
        <taxon>Passeriformes</taxon>
        <taxon>Turdidae</taxon>
        <taxon>Catharus</taxon>
    </lineage>
</organism>
<evidence type="ECO:0000313" key="1">
    <source>
        <dbReference type="Ensembl" id="ENSCUSP00005027948.1"/>
    </source>
</evidence>
<evidence type="ECO:0000313" key="2">
    <source>
        <dbReference type="Proteomes" id="UP000694563"/>
    </source>
</evidence>
<dbReference type="AlphaFoldDB" id="A0A8C3VLI7"/>
<sequence>MVLHSTEIYYYGVKTLLYSKHWQESQEAPLLPAFNKIHIGAACCSQVACLFKQEFPSMVPSWVFPYTLGSLHGSWHRAGHTPRSPVCSSSTAGIPACPQSSAGIPACPQSSAGIPACPQSSAGSCSSTAGIPACPQSTPGIPACPQSTAGIPACPQSSAGNSACPQSTAGIPACPQSSAGIPACPQSSAGIPACPQSTPGIPACPQSSAGSWHRAGHTLSPSSAGCWSTHRAQHPWGWHC</sequence>
<keyword evidence="2" id="KW-1185">Reference proteome</keyword>
<reference evidence="1" key="1">
    <citation type="submission" date="2020-10" db="EMBL/GenBank/DDBJ databases">
        <title>Catharus ustulatus (Swainson's thrush) genome, bCatUst1, primary haplotype v2.</title>
        <authorList>
            <person name="Delmore K."/>
            <person name="Vafadar M."/>
            <person name="Formenti G."/>
            <person name="Chow W."/>
            <person name="Pelan S."/>
            <person name="Howe K."/>
            <person name="Rhie A."/>
            <person name="Mountcastle J."/>
            <person name="Haase B."/>
            <person name="Fedrigo O."/>
            <person name="Jarvis E.D."/>
        </authorList>
    </citation>
    <scope>NUCLEOTIDE SEQUENCE [LARGE SCALE GENOMIC DNA]</scope>
</reference>
<reference evidence="1" key="3">
    <citation type="submission" date="2025-09" db="UniProtKB">
        <authorList>
            <consortium name="Ensembl"/>
        </authorList>
    </citation>
    <scope>IDENTIFICATION</scope>
</reference>
<protein>
    <submittedName>
        <fullName evidence="1">Uncharacterized protein</fullName>
    </submittedName>
</protein>